<dbReference type="HAMAP" id="MF_00133">
    <property type="entry name" value="Trp_synth_beta"/>
    <property type="match status" value="1"/>
</dbReference>
<keyword evidence="10 12" id="KW-0456">Lyase</keyword>
<evidence type="ECO:0000256" key="5">
    <source>
        <dbReference type="ARBA" id="ARBA00011270"/>
    </source>
</evidence>
<evidence type="ECO:0000256" key="10">
    <source>
        <dbReference type="ARBA" id="ARBA00023239"/>
    </source>
</evidence>
<keyword evidence="8 12" id="KW-0663">Pyridoxal phosphate</keyword>
<dbReference type="RefSeq" id="WP_204700321.1">
    <property type="nucleotide sequence ID" value="NZ_JAFBDQ010000002.1"/>
</dbReference>
<dbReference type="GO" id="GO:0005737">
    <property type="term" value="C:cytoplasm"/>
    <property type="evidence" value="ECO:0007669"/>
    <property type="project" value="TreeGrafter"/>
</dbReference>
<dbReference type="AlphaFoldDB" id="A0A939BNP6"/>
<comment type="catalytic activity">
    <reaction evidence="11 12">
        <text>(1S,2R)-1-C-(indol-3-yl)glycerol 3-phosphate + L-serine = D-glyceraldehyde 3-phosphate + L-tryptophan + H2O</text>
        <dbReference type="Rhea" id="RHEA:10532"/>
        <dbReference type="ChEBI" id="CHEBI:15377"/>
        <dbReference type="ChEBI" id="CHEBI:33384"/>
        <dbReference type="ChEBI" id="CHEBI:57912"/>
        <dbReference type="ChEBI" id="CHEBI:58866"/>
        <dbReference type="ChEBI" id="CHEBI:59776"/>
        <dbReference type="EC" id="4.2.1.20"/>
    </reaction>
</comment>
<keyword evidence="9 12" id="KW-0057">Aromatic amino acid biosynthesis</keyword>
<dbReference type="PROSITE" id="PS00168">
    <property type="entry name" value="TRP_SYNTHASE_BETA"/>
    <property type="match status" value="1"/>
</dbReference>
<evidence type="ECO:0000313" key="15">
    <source>
        <dbReference type="Proteomes" id="UP000774000"/>
    </source>
</evidence>
<dbReference type="EMBL" id="JAFBDQ010000002">
    <property type="protein sequence ID" value="MBM7555593.1"/>
    <property type="molecule type" value="Genomic_DNA"/>
</dbReference>
<dbReference type="SUPFAM" id="SSF53686">
    <property type="entry name" value="Tryptophan synthase beta subunit-like PLP-dependent enzymes"/>
    <property type="match status" value="1"/>
</dbReference>
<comment type="similarity">
    <text evidence="4 12">Belongs to the TrpB family.</text>
</comment>
<proteinExistence type="inferred from homology"/>
<dbReference type="NCBIfam" id="TIGR00263">
    <property type="entry name" value="trpB"/>
    <property type="match status" value="1"/>
</dbReference>
<evidence type="ECO:0000256" key="12">
    <source>
        <dbReference type="HAMAP-Rule" id="MF_00133"/>
    </source>
</evidence>
<dbReference type="Gene3D" id="3.40.50.1100">
    <property type="match status" value="2"/>
</dbReference>
<evidence type="ECO:0000256" key="11">
    <source>
        <dbReference type="ARBA" id="ARBA00049047"/>
    </source>
</evidence>
<comment type="cofactor">
    <cofactor evidence="1 12">
        <name>pyridoxal 5'-phosphate</name>
        <dbReference type="ChEBI" id="CHEBI:597326"/>
    </cofactor>
</comment>
<evidence type="ECO:0000256" key="9">
    <source>
        <dbReference type="ARBA" id="ARBA00023141"/>
    </source>
</evidence>
<dbReference type="PANTHER" id="PTHR48077">
    <property type="entry name" value="TRYPTOPHAN SYNTHASE-RELATED"/>
    <property type="match status" value="1"/>
</dbReference>
<comment type="subunit">
    <text evidence="5 12">Tetramer of two alpha and two beta chains.</text>
</comment>
<accession>A0A939BNP6</accession>
<evidence type="ECO:0000313" key="14">
    <source>
        <dbReference type="EMBL" id="MBM7555593.1"/>
    </source>
</evidence>
<evidence type="ECO:0000256" key="8">
    <source>
        <dbReference type="ARBA" id="ARBA00022898"/>
    </source>
</evidence>
<dbReference type="InterPro" id="IPR023026">
    <property type="entry name" value="Trp_synth_beta/beta-like"/>
</dbReference>
<comment type="pathway">
    <text evidence="3 12">Amino-acid biosynthesis; L-tryptophan biosynthesis; L-tryptophan from chorismate: step 5/5.</text>
</comment>
<evidence type="ECO:0000256" key="1">
    <source>
        <dbReference type="ARBA" id="ARBA00001933"/>
    </source>
</evidence>
<dbReference type="GO" id="GO:0004834">
    <property type="term" value="F:tryptophan synthase activity"/>
    <property type="evidence" value="ECO:0007669"/>
    <property type="project" value="UniProtKB-UniRule"/>
</dbReference>
<gene>
    <name evidence="12" type="primary">trpB</name>
    <name evidence="14" type="ORF">JOC47_000418</name>
</gene>
<dbReference type="FunFam" id="3.40.50.1100:FF:000004">
    <property type="entry name" value="Tryptophan synthase beta chain"/>
    <property type="match status" value="1"/>
</dbReference>
<evidence type="ECO:0000256" key="4">
    <source>
        <dbReference type="ARBA" id="ARBA00009982"/>
    </source>
</evidence>
<evidence type="ECO:0000256" key="3">
    <source>
        <dbReference type="ARBA" id="ARBA00004733"/>
    </source>
</evidence>
<name>A0A939BNP6_9FIRM</name>
<comment type="caution">
    <text evidence="14">The sequence shown here is derived from an EMBL/GenBank/DDBJ whole genome shotgun (WGS) entry which is preliminary data.</text>
</comment>
<evidence type="ECO:0000256" key="2">
    <source>
        <dbReference type="ARBA" id="ARBA00002786"/>
    </source>
</evidence>
<feature type="modified residue" description="N6-(pyridoxal phosphate)lysine" evidence="12">
    <location>
        <position position="89"/>
    </location>
</feature>
<dbReference type="Proteomes" id="UP000774000">
    <property type="component" value="Unassembled WGS sequence"/>
</dbReference>
<keyword evidence="7 12" id="KW-0822">Tryptophan biosynthesis</keyword>
<evidence type="ECO:0000259" key="13">
    <source>
        <dbReference type="Pfam" id="PF00291"/>
    </source>
</evidence>
<dbReference type="Pfam" id="PF00291">
    <property type="entry name" value="PALP"/>
    <property type="match status" value="1"/>
</dbReference>
<sequence length="398" mass="43599">MGKENNNGQFGEFGGQYVPELLVPALEELEEAYLKYKDTPEFREEFEYYLKEYVGRPNPLYYAERLTKKLGGAKIYLKREDLNHMGAHKINNTLGQILLADKMGKEKIIAETGAGQHGVATATAAAMFGMDCEIFMGQEDVERQALNVFRMKLLGAKVNPVTEGTATLSDAVDAAIQHWAENVEDTFYLLGSAVGPHPYPTMVRDFQSVIGKEAREQILEAEGKLPDYLVACIGGGSNAIGLFHEFIDDEDVKMIGAEAAGKGVDTEEHAATMTKGEPGVIHGFKTYVLQDEAGQIMPVYSISAGLDYPGVGPEHSHLKELGRAEYVGVTDEEAIEAFQLLSETEGIIPALESSHAVAQVMKLAPELDKDQVIIMNLSGRGDKDVYTVAEKMDIELED</sequence>
<organism evidence="14 15">
    <name type="scientific">Halanaerobacter jeridensis</name>
    <dbReference type="NCBI Taxonomy" id="706427"/>
    <lineage>
        <taxon>Bacteria</taxon>
        <taxon>Bacillati</taxon>
        <taxon>Bacillota</taxon>
        <taxon>Clostridia</taxon>
        <taxon>Halanaerobiales</taxon>
        <taxon>Halobacteroidaceae</taxon>
        <taxon>Halanaerobacter</taxon>
    </lineage>
</organism>
<dbReference type="PANTHER" id="PTHR48077:SF3">
    <property type="entry name" value="TRYPTOPHAN SYNTHASE"/>
    <property type="match status" value="1"/>
</dbReference>
<reference evidence="14" key="1">
    <citation type="submission" date="2021-01" db="EMBL/GenBank/DDBJ databases">
        <title>Genomic Encyclopedia of Type Strains, Phase IV (KMG-IV): sequencing the most valuable type-strain genomes for metagenomic binning, comparative biology and taxonomic classification.</title>
        <authorList>
            <person name="Goeker M."/>
        </authorList>
    </citation>
    <scope>NUCLEOTIDE SEQUENCE</scope>
    <source>
        <strain evidence="14">DSM 23230</strain>
    </source>
</reference>
<dbReference type="InterPro" id="IPR001926">
    <property type="entry name" value="TrpB-like_PALP"/>
</dbReference>
<dbReference type="EC" id="4.2.1.20" evidence="12"/>
<dbReference type="FunFam" id="3.40.50.1100:FF:000001">
    <property type="entry name" value="Tryptophan synthase beta chain"/>
    <property type="match status" value="1"/>
</dbReference>
<keyword evidence="6 12" id="KW-0028">Amino-acid biosynthesis</keyword>
<dbReference type="InterPro" id="IPR006653">
    <property type="entry name" value="Trp_synth_b_CS"/>
</dbReference>
<keyword evidence="15" id="KW-1185">Reference proteome</keyword>
<feature type="domain" description="Tryptophan synthase beta chain-like PALP" evidence="13">
    <location>
        <begin position="55"/>
        <end position="379"/>
    </location>
</feature>
<evidence type="ECO:0000256" key="7">
    <source>
        <dbReference type="ARBA" id="ARBA00022822"/>
    </source>
</evidence>
<dbReference type="PIRSF" id="PIRSF001413">
    <property type="entry name" value="Trp_syn_beta"/>
    <property type="match status" value="1"/>
</dbReference>
<dbReference type="CDD" id="cd06446">
    <property type="entry name" value="Trp-synth_B"/>
    <property type="match status" value="1"/>
</dbReference>
<evidence type="ECO:0000256" key="6">
    <source>
        <dbReference type="ARBA" id="ARBA00022605"/>
    </source>
</evidence>
<dbReference type="InterPro" id="IPR036052">
    <property type="entry name" value="TrpB-like_PALP_sf"/>
</dbReference>
<protein>
    <recommendedName>
        <fullName evidence="12">Tryptophan synthase beta chain</fullName>
        <ecNumber evidence="12">4.2.1.20</ecNumber>
    </recommendedName>
</protein>
<dbReference type="InterPro" id="IPR006654">
    <property type="entry name" value="Trp_synth_beta"/>
</dbReference>
<comment type="function">
    <text evidence="2 12">The beta subunit is responsible for the synthesis of L-tryptophan from indole and L-serine.</text>
</comment>